<feature type="modified residue" description="4-aspartylphosphate" evidence="6">
    <location>
        <position position="52"/>
    </location>
</feature>
<dbReference type="CDD" id="cd00009">
    <property type="entry name" value="AAA"/>
    <property type="match status" value="1"/>
</dbReference>
<evidence type="ECO:0000256" key="5">
    <source>
        <dbReference type="ARBA" id="ARBA00023163"/>
    </source>
</evidence>
<sequence>MQTILLVEDKDSMAQMLKETIESSGYGAVVARDGMEGIRILKERHIDLVLSDLKLPKKDGIEVLKAAKAENQLTPVIVMTAFGTIENAVAAMKEGAFDFITKPFDTDHLLLLIARALETQRLLTENILLKDELTAKFGAPKIIGKSSGIMEVAQKIRKVAQGKTTVLLLGESGTGKELFARALHNLSPRGQYPFVPINCAAIPKELLESELFGHEKGSFTGAETKKIGKFELADKGTVFLDEIADMELSLQTKLLRVIQEGEIERVGGVKTVSIDVRVVAATNKNIEQAVEDGTFREDLFYRLNVFPVVIPPLRERTDDIPLLSEYFIKKYCAELKTSSKKISKEASEMLMGYPWKGNVRELENCLERAIILCDGDTILPEHLALNQKLSPEYSLKDLPAEGPLEDTAKEATRIAETQRIVRALRETKGNKSRASELLHVSYKTLLTKIKDYGIES</sequence>
<evidence type="ECO:0000256" key="4">
    <source>
        <dbReference type="ARBA" id="ARBA00023125"/>
    </source>
</evidence>
<dbReference type="EMBL" id="OUUY01000071">
    <property type="protein sequence ID" value="SPQ00528.1"/>
    <property type="molecule type" value="Genomic_DNA"/>
</dbReference>
<dbReference type="InterPro" id="IPR002197">
    <property type="entry name" value="HTH_Fis"/>
</dbReference>
<keyword evidence="6" id="KW-0597">Phosphoprotein</keyword>
<dbReference type="AlphaFoldDB" id="A0A2U3QGK5"/>
<dbReference type="InterPro" id="IPR002078">
    <property type="entry name" value="Sigma_54_int"/>
</dbReference>
<dbReference type="GO" id="GO:0006355">
    <property type="term" value="P:regulation of DNA-templated transcription"/>
    <property type="evidence" value="ECO:0007669"/>
    <property type="project" value="InterPro"/>
</dbReference>
<dbReference type="PROSITE" id="PS00676">
    <property type="entry name" value="SIGMA54_INTERACT_2"/>
    <property type="match status" value="1"/>
</dbReference>
<evidence type="ECO:0000259" key="8">
    <source>
        <dbReference type="PROSITE" id="PS50110"/>
    </source>
</evidence>
<feature type="domain" description="Response regulatory" evidence="8">
    <location>
        <begin position="3"/>
        <end position="117"/>
    </location>
</feature>
<dbReference type="SUPFAM" id="SSF52172">
    <property type="entry name" value="CheY-like"/>
    <property type="match status" value="1"/>
</dbReference>
<dbReference type="Pfam" id="PF00158">
    <property type="entry name" value="Sigma54_activat"/>
    <property type="match status" value="1"/>
</dbReference>
<dbReference type="Proteomes" id="UP000245125">
    <property type="component" value="Unassembled WGS sequence"/>
</dbReference>
<reference evidence="10" key="1">
    <citation type="submission" date="2018-03" db="EMBL/GenBank/DDBJ databases">
        <authorList>
            <person name="Zecchin S."/>
        </authorList>
    </citation>
    <scope>NUCLEOTIDE SEQUENCE [LARGE SCALE GENOMIC DNA]</scope>
</reference>
<name>A0A2U3QGK5_9BACT</name>
<dbReference type="InterPro" id="IPR058031">
    <property type="entry name" value="AAA_lid_NorR"/>
</dbReference>
<dbReference type="PANTHER" id="PTHR32071:SF21">
    <property type="entry name" value="TRANSCRIPTIONAL REGULATORY PROTEIN FLGR"/>
    <property type="match status" value="1"/>
</dbReference>
<dbReference type="InterPro" id="IPR025943">
    <property type="entry name" value="Sigma_54_int_dom_ATP-bd_2"/>
</dbReference>
<evidence type="ECO:0000313" key="9">
    <source>
        <dbReference type="EMBL" id="SPQ00528.1"/>
    </source>
</evidence>
<dbReference type="PANTHER" id="PTHR32071">
    <property type="entry name" value="TRANSCRIPTIONAL REGULATORY PROTEIN"/>
    <property type="match status" value="1"/>
</dbReference>
<dbReference type="PROSITE" id="PS50110">
    <property type="entry name" value="RESPONSE_REGULATORY"/>
    <property type="match status" value="1"/>
</dbReference>
<dbReference type="InterPro" id="IPR025662">
    <property type="entry name" value="Sigma_54_int_dom_ATP-bd_1"/>
</dbReference>
<dbReference type="OrthoDB" id="9803970at2"/>
<dbReference type="InterPro" id="IPR009057">
    <property type="entry name" value="Homeodomain-like_sf"/>
</dbReference>
<dbReference type="Gene3D" id="3.40.50.300">
    <property type="entry name" value="P-loop containing nucleotide triphosphate hydrolases"/>
    <property type="match status" value="1"/>
</dbReference>
<dbReference type="InterPro" id="IPR001789">
    <property type="entry name" value="Sig_transdc_resp-reg_receiver"/>
</dbReference>
<keyword evidence="10" id="KW-1185">Reference proteome</keyword>
<dbReference type="InterPro" id="IPR003593">
    <property type="entry name" value="AAA+_ATPase"/>
</dbReference>
<evidence type="ECO:0000313" key="10">
    <source>
        <dbReference type="Proteomes" id="UP000245125"/>
    </source>
</evidence>
<dbReference type="GO" id="GO:0043565">
    <property type="term" value="F:sequence-specific DNA binding"/>
    <property type="evidence" value="ECO:0007669"/>
    <property type="project" value="InterPro"/>
</dbReference>
<dbReference type="Pfam" id="PF25601">
    <property type="entry name" value="AAA_lid_14"/>
    <property type="match status" value="1"/>
</dbReference>
<evidence type="ECO:0000256" key="2">
    <source>
        <dbReference type="ARBA" id="ARBA00022840"/>
    </source>
</evidence>
<dbReference type="PROSITE" id="PS00675">
    <property type="entry name" value="SIGMA54_INTERACT_1"/>
    <property type="match status" value="1"/>
</dbReference>
<dbReference type="Pfam" id="PF00072">
    <property type="entry name" value="Response_reg"/>
    <property type="match status" value="1"/>
</dbReference>
<organism evidence="9 10">
    <name type="scientific">Candidatus Sulfobium mesophilum</name>
    <dbReference type="NCBI Taxonomy" id="2016548"/>
    <lineage>
        <taxon>Bacteria</taxon>
        <taxon>Pseudomonadati</taxon>
        <taxon>Nitrospirota</taxon>
        <taxon>Nitrospiria</taxon>
        <taxon>Nitrospirales</taxon>
        <taxon>Nitrospiraceae</taxon>
        <taxon>Candidatus Sulfobium</taxon>
    </lineage>
</organism>
<dbReference type="GO" id="GO:0000160">
    <property type="term" value="P:phosphorelay signal transduction system"/>
    <property type="evidence" value="ECO:0007669"/>
    <property type="project" value="InterPro"/>
</dbReference>
<protein>
    <submittedName>
        <fullName evidence="9">Acetoacetate metabolism regulatory protein AtoC</fullName>
    </submittedName>
</protein>
<evidence type="ECO:0000256" key="1">
    <source>
        <dbReference type="ARBA" id="ARBA00022741"/>
    </source>
</evidence>
<dbReference type="Gene3D" id="1.10.8.60">
    <property type="match status" value="1"/>
</dbReference>
<keyword evidence="2" id="KW-0067">ATP-binding</keyword>
<dbReference type="InterPro" id="IPR027417">
    <property type="entry name" value="P-loop_NTPase"/>
</dbReference>
<evidence type="ECO:0000256" key="3">
    <source>
        <dbReference type="ARBA" id="ARBA00023015"/>
    </source>
</evidence>
<dbReference type="SUPFAM" id="SSF46689">
    <property type="entry name" value="Homeodomain-like"/>
    <property type="match status" value="1"/>
</dbReference>
<dbReference type="SMART" id="SM00382">
    <property type="entry name" value="AAA"/>
    <property type="match status" value="1"/>
</dbReference>
<dbReference type="InterPro" id="IPR011006">
    <property type="entry name" value="CheY-like_superfamily"/>
</dbReference>
<dbReference type="GO" id="GO:0005524">
    <property type="term" value="F:ATP binding"/>
    <property type="evidence" value="ECO:0007669"/>
    <property type="project" value="UniProtKB-KW"/>
</dbReference>
<proteinExistence type="predicted"/>
<keyword evidence="5" id="KW-0804">Transcription</keyword>
<dbReference type="SMART" id="SM00448">
    <property type="entry name" value="REC"/>
    <property type="match status" value="1"/>
</dbReference>
<accession>A0A2U3QGK5</accession>
<keyword evidence="4" id="KW-0238">DNA-binding</keyword>
<feature type="domain" description="Sigma-54 factor interaction" evidence="7">
    <location>
        <begin position="142"/>
        <end position="371"/>
    </location>
</feature>
<dbReference type="FunFam" id="3.40.50.300:FF:000006">
    <property type="entry name" value="DNA-binding transcriptional regulator NtrC"/>
    <property type="match status" value="1"/>
</dbReference>
<evidence type="ECO:0000256" key="6">
    <source>
        <dbReference type="PROSITE-ProRule" id="PRU00169"/>
    </source>
</evidence>
<dbReference type="PRINTS" id="PR01590">
    <property type="entry name" value="HTHFIS"/>
</dbReference>
<dbReference type="Gene3D" id="3.40.50.2300">
    <property type="match status" value="1"/>
</dbReference>
<keyword evidence="1" id="KW-0547">Nucleotide-binding</keyword>
<dbReference type="Pfam" id="PF02954">
    <property type="entry name" value="HTH_8"/>
    <property type="match status" value="1"/>
</dbReference>
<evidence type="ECO:0000259" key="7">
    <source>
        <dbReference type="PROSITE" id="PS50045"/>
    </source>
</evidence>
<keyword evidence="3" id="KW-0805">Transcription regulation</keyword>
<gene>
    <name evidence="9" type="primary">atoC</name>
    <name evidence="9" type="ORF">NBG4_260023</name>
</gene>
<dbReference type="Gene3D" id="1.10.10.60">
    <property type="entry name" value="Homeodomain-like"/>
    <property type="match status" value="1"/>
</dbReference>
<dbReference type="PROSITE" id="PS50045">
    <property type="entry name" value="SIGMA54_INTERACT_4"/>
    <property type="match status" value="1"/>
</dbReference>
<dbReference type="SUPFAM" id="SSF52540">
    <property type="entry name" value="P-loop containing nucleoside triphosphate hydrolases"/>
    <property type="match status" value="1"/>
</dbReference>